<organism evidence="1">
    <name type="scientific">Escherichia coli</name>
    <dbReference type="NCBI Taxonomy" id="562"/>
    <lineage>
        <taxon>Bacteria</taxon>
        <taxon>Pseudomonadati</taxon>
        <taxon>Pseudomonadota</taxon>
        <taxon>Gammaproteobacteria</taxon>
        <taxon>Enterobacterales</taxon>
        <taxon>Enterobacteriaceae</taxon>
        <taxon>Escherichia</taxon>
    </lineage>
</organism>
<sequence>MGVMSVRLNNNLSTQLEALSKATGRSKSWLANQAIEDYVAREAWQVAEIEQAIQEADAGDFATSDEVDKLFQRLGVKPDGN</sequence>
<evidence type="ECO:0000313" key="2">
    <source>
        <dbReference type="EMBL" id="KAB0121924.1"/>
    </source>
</evidence>
<proteinExistence type="predicted"/>
<dbReference type="PANTHER" id="PTHR40688:SF2">
    <property type="entry name" value="RIBBON-HELIX-HELIX PROTEIN COPG DOMAIN-CONTAINING PROTEIN"/>
    <property type="match status" value="1"/>
</dbReference>
<dbReference type="Proteomes" id="UP001271591">
    <property type="component" value="Unassembled WGS sequence"/>
</dbReference>
<reference evidence="3" key="4">
    <citation type="submission" date="2023-10" db="EMBL/GenBank/DDBJ databases">
        <title>Draft Genome Sequence of a Shiga toxin-producing Escherichia coli strain from deer meat showing an IS-element integration in the B-subunit of the Shiga toxin Stx2b gene.</title>
        <authorList>
            <person name="Projahn M."/>
            <person name="Borowiak M."/>
        </authorList>
    </citation>
    <scope>NUCLEOTIDE SEQUENCE</scope>
    <source>
        <strain evidence="3">BfR-EC-18960</strain>
    </source>
</reference>
<dbReference type="Proteomes" id="UP000852798">
    <property type="component" value="Unassembled WGS sequence"/>
</dbReference>
<dbReference type="PANTHER" id="PTHR40688">
    <property type="match status" value="1"/>
</dbReference>
<protein>
    <submittedName>
        <fullName evidence="3">CopG family ribbon-helix-helix protein</fullName>
    </submittedName>
    <submittedName>
        <fullName evidence="1">Ribbon-helix-helix protein, CopG family</fullName>
    </submittedName>
</protein>
<dbReference type="SUPFAM" id="SSF47598">
    <property type="entry name" value="Ribbon-helix-helix"/>
    <property type="match status" value="1"/>
</dbReference>
<evidence type="ECO:0000313" key="1">
    <source>
        <dbReference type="EMBL" id="HAI2140915.1"/>
    </source>
</evidence>
<reference evidence="2 4" key="2">
    <citation type="submission" date="2019-03" db="EMBL/GenBank/DDBJ databases">
        <title>Whole Genome Sequencing of Shiga-Toxin Escherichia coli Strains from Nebraska.</title>
        <authorList>
            <person name="Abdalhamid B."/>
            <person name="Mccutchen E.L."/>
            <person name="Bouska A.C."/>
            <person name="Hinrichs S.H."/>
            <person name="Iwen P.C."/>
        </authorList>
    </citation>
    <scope>NUCLEOTIDE SEQUENCE [LARGE SCALE GENOMIC DNA]</scope>
    <source>
        <strain evidence="2 4">STEC_170836</strain>
    </source>
</reference>
<dbReference type="RefSeq" id="WP_001561302.1">
    <property type="nucleotide sequence ID" value="NZ_CP027440.1"/>
</dbReference>
<dbReference type="Proteomes" id="UP000327073">
    <property type="component" value="Unassembled WGS sequence"/>
</dbReference>
<dbReference type="EMBL" id="VZEL01000035">
    <property type="protein sequence ID" value="KAB0121924.1"/>
    <property type="molecule type" value="Genomic_DNA"/>
</dbReference>
<evidence type="ECO:0000313" key="4">
    <source>
        <dbReference type="Proteomes" id="UP000327073"/>
    </source>
</evidence>
<dbReference type="EMBL" id="DABDSA010000005">
    <property type="protein sequence ID" value="HAI2140915.1"/>
    <property type="molecule type" value="Genomic_DNA"/>
</dbReference>
<reference evidence="1" key="3">
    <citation type="submission" date="2020-02" db="EMBL/GenBank/DDBJ databases">
        <authorList>
            <consortium name="NCBI Pathogen Detection Project"/>
        </authorList>
    </citation>
    <scope>NUCLEOTIDE SEQUENCE</scope>
    <source>
        <strain evidence="1">BCW_4213</strain>
    </source>
</reference>
<name>A0A1Q4PBJ1_ECOLX</name>
<gene>
    <name evidence="2" type="ORF">F7F11_23375</name>
    <name evidence="1" type="ORF">HI055_001225</name>
    <name evidence="3" type="ORF">R8G00_26510</name>
</gene>
<comment type="caution">
    <text evidence="1">The sequence shown here is derived from an EMBL/GenBank/DDBJ whole genome shotgun (WGS) entry which is preliminary data.</text>
</comment>
<dbReference type="EMBL" id="JAWPMK010000002">
    <property type="protein sequence ID" value="MDW9353003.1"/>
    <property type="molecule type" value="Genomic_DNA"/>
</dbReference>
<dbReference type="GO" id="GO:0006355">
    <property type="term" value="P:regulation of DNA-templated transcription"/>
    <property type="evidence" value="ECO:0007669"/>
    <property type="project" value="InterPro"/>
</dbReference>
<dbReference type="InterPro" id="IPR010985">
    <property type="entry name" value="Ribbon_hlx_hlx"/>
</dbReference>
<accession>A0A1Q4PBJ1</accession>
<dbReference type="AlphaFoldDB" id="A0A1Q4PBJ1"/>
<dbReference type="CDD" id="cd22233">
    <property type="entry name" value="RHH_CopAso-like"/>
    <property type="match status" value="1"/>
</dbReference>
<evidence type="ECO:0000313" key="3">
    <source>
        <dbReference type="EMBL" id="MDW9353003.1"/>
    </source>
</evidence>
<dbReference type="InterPro" id="IPR052991">
    <property type="entry name" value="Non-func_TypeII_TA_Antitoxin"/>
</dbReference>
<reference evidence="1" key="1">
    <citation type="journal article" date="2018" name="Genome Biol.">
        <title>SKESA: strategic k-mer extension for scrupulous assemblies.</title>
        <authorList>
            <person name="Souvorov A."/>
            <person name="Agarwala R."/>
            <person name="Lipman D.J."/>
        </authorList>
    </citation>
    <scope>NUCLEOTIDE SEQUENCE [LARGE SCALE GENOMIC DNA]</scope>
    <source>
        <strain evidence="1">BCW_4213</strain>
    </source>
</reference>